<feature type="non-terminal residue" evidence="1">
    <location>
        <position position="1"/>
    </location>
</feature>
<sequence length="49" mass="5899">LTAYQFHPHSRSKNWYRFIENLSFIHNPEVYYLNSEDVESFTQDSSITS</sequence>
<organism evidence="1">
    <name type="scientific">Trichosanthes dioica</name>
    <name type="common">Pointed gourd</name>
    <dbReference type="NCBI Taxonomy" id="320667"/>
    <lineage>
        <taxon>Eukaryota</taxon>
        <taxon>Viridiplantae</taxon>
        <taxon>Streptophyta</taxon>
        <taxon>Embryophyta</taxon>
        <taxon>Tracheophyta</taxon>
        <taxon>Spermatophyta</taxon>
        <taxon>Magnoliopsida</taxon>
        <taxon>eudicotyledons</taxon>
        <taxon>Gunneridae</taxon>
        <taxon>Pentapetalae</taxon>
        <taxon>rosids</taxon>
        <taxon>fabids</taxon>
        <taxon>Cucurbitales</taxon>
        <taxon>Cucurbitaceae</taxon>
        <taxon>Sicyoeae</taxon>
        <taxon>Trichosanthes</taxon>
    </lineage>
</organism>
<dbReference type="AlphaFoldDB" id="A3F4B5"/>
<feature type="non-terminal residue" evidence="1">
    <location>
        <position position="49"/>
    </location>
</feature>
<name>A3F4B5_TRIDB</name>
<protein>
    <submittedName>
        <fullName evidence="1">Heat shock protein-like protein</fullName>
    </submittedName>
</protein>
<proteinExistence type="evidence at transcript level"/>
<dbReference type="EMBL" id="EF192069">
    <property type="protein sequence ID" value="ABN50043.1"/>
    <property type="molecule type" value="mRNA"/>
</dbReference>
<accession>A3F4B5</accession>
<reference evidence="1" key="1">
    <citation type="journal article" date="2008" name="Curr. Sci.">
        <title>A cDNA-AFLP approach to look for differentially expressed gene fragments in dioecious pointed gourd (Trichosanthes dioica Roxb.) for understanding sex expression.</title>
        <authorList>
            <person name="Roy S.K."/>
            <person name="Gangopadhyay G."/>
            <person name="Ghose K."/>
            <person name="Dey S."/>
            <person name="Basu D."/>
            <person name="Mukherjee K.K."/>
        </authorList>
    </citation>
    <scope>NUCLEOTIDE SEQUENCE</scope>
</reference>
<evidence type="ECO:0000313" key="1">
    <source>
        <dbReference type="EMBL" id="ABN50043.1"/>
    </source>
</evidence>
<keyword evidence="1" id="KW-0346">Stress response</keyword>